<keyword evidence="4" id="KW-1185">Reference proteome</keyword>
<dbReference type="AlphaFoldDB" id="A0ABD5ZKI3"/>
<proteinExistence type="inferred from homology"/>
<dbReference type="Pfam" id="PF00884">
    <property type="entry name" value="Sulfatase"/>
    <property type="match status" value="1"/>
</dbReference>
<gene>
    <name evidence="3" type="ORF">ACFQJ4_01360</name>
</gene>
<name>A0ABD5ZKI3_9EURY</name>
<organism evidence="3 4">
    <name type="scientific">Halosegnis marinus</name>
    <dbReference type="NCBI Taxonomy" id="3034023"/>
    <lineage>
        <taxon>Archaea</taxon>
        <taxon>Methanobacteriati</taxon>
        <taxon>Methanobacteriota</taxon>
        <taxon>Stenosarchaea group</taxon>
        <taxon>Halobacteria</taxon>
        <taxon>Halobacteriales</taxon>
        <taxon>Natronomonadaceae</taxon>
        <taxon>Halosegnis</taxon>
    </lineage>
</organism>
<dbReference type="Proteomes" id="UP001596398">
    <property type="component" value="Unassembled WGS sequence"/>
</dbReference>
<feature type="domain" description="Sulfatase N-terminal" evidence="2">
    <location>
        <begin position="196"/>
        <end position="347"/>
    </location>
</feature>
<reference evidence="3 4" key="1">
    <citation type="journal article" date="2019" name="Int. J. Syst. Evol. Microbiol.">
        <title>The Global Catalogue of Microorganisms (GCM) 10K type strain sequencing project: providing services to taxonomists for standard genome sequencing and annotation.</title>
        <authorList>
            <consortium name="The Broad Institute Genomics Platform"/>
            <consortium name="The Broad Institute Genome Sequencing Center for Infectious Disease"/>
            <person name="Wu L."/>
            <person name="Ma J."/>
        </authorList>
    </citation>
    <scope>NUCLEOTIDE SEQUENCE [LARGE SCALE GENOMIC DNA]</scope>
    <source>
        <strain evidence="3 4">DT85</strain>
    </source>
</reference>
<dbReference type="PANTHER" id="PTHR42693">
    <property type="entry name" value="ARYLSULFATASE FAMILY MEMBER"/>
    <property type="match status" value="1"/>
</dbReference>
<dbReference type="Gene3D" id="3.40.720.10">
    <property type="entry name" value="Alkaline Phosphatase, subunit A"/>
    <property type="match status" value="1"/>
</dbReference>
<evidence type="ECO:0000313" key="4">
    <source>
        <dbReference type="Proteomes" id="UP001596398"/>
    </source>
</evidence>
<evidence type="ECO:0000259" key="2">
    <source>
        <dbReference type="Pfam" id="PF00884"/>
    </source>
</evidence>
<dbReference type="EMBL" id="JBHTAP010000001">
    <property type="protein sequence ID" value="MFC7233955.1"/>
    <property type="molecule type" value="Genomic_DNA"/>
</dbReference>
<dbReference type="SUPFAM" id="SSF53649">
    <property type="entry name" value="Alkaline phosphatase-like"/>
    <property type="match status" value="1"/>
</dbReference>
<accession>A0ABD5ZKI3</accession>
<sequence length="460" mass="51749">MRNVVLFVLDSVRKDVFDEVAVRLRSRADVEYEQCRAASSWSVPSHASLFTGELPSEHGVHTYARHYTNVSDDDTFLSRMPDHRTVGVSANVFAGDDFGFDGLFDDFVGISSNRRFPSGIDVSNFGRECEYNGIRKHLAFAVASAKHEHPVRSFLNGVHVTLDDLSKQLPVKKPFDRGCRAVERSIRKRTLGGGSREPFFLFANFMDAHGPLTPMRGFDNEYFDTPSTWKSEDVDWDAEAKKEQSDEIERYVGLYRAAVDYLDRRLSRLIDDIQKATSEPTTFVVSADHGENLGGPVDDYLFEHSDCSLSEGLLHVPALIIDSPEGPAPRTDRYVSHRDFGTLLAGLSVGDIPDISAERIAAERIGNNRPNSDEERLARCVYHDGFKDYWDSKGRVARYRIHADVPSHQELLEDIPSIADLEAELFGEDIETAHERARTRRSDSEITVATEEKLKGLGYL</sequence>
<dbReference type="PANTHER" id="PTHR42693:SF33">
    <property type="entry name" value="ARYLSULFATASE"/>
    <property type="match status" value="1"/>
</dbReference>
<dbReference type="InterPro" id="IPR050738">
    <property type="entry name" value="Sulfatase"/>
</dbReference>
<comment type="similarity">
    <text evidence="1">Belongs to the sulfatase family.</text>
</comment>
<dbReference type="InterPro" id="IPR017850">
    <property type="entry name" value="Alkaline_phosphatase_core_sf"/>
</dbReference>
<evidence type="ECO:0000313" key="3">
    <source>
        <dbReference type="EMBL" id="MFC7233955.1"/>
    </source>
</evidence>
<dbReference type="GeneID" id="79265617"/>
<evidence type="ECO:0000256" key="1">
    <source>
        <dbReference type="ARBA" id="ARBA00008779"/>
    </source>
</evidence>
<dbReference type="RefSeq" id="WP_276234946.1">
    <property type="nucleotide sequence ID" value="NZ_CP119802.1"/>
</dbReference>
<comment type="caution">
    <text evidence="3">The sequence shown here is derived from an EMBL/GenBank/DDBJ whole genome shotgun (WGS) entry which is preliminary data.</text>
</comment>
<protein>
    <submittedName>
        <fullName evidence="3">Sulfatase-like hydrolase/transferase</fullName>
    </submittedName>
</protein>
<dbReference type="InterPro" id="IPR000917">
    <property type="entry name" value="Sulfatase_N"/>
</dbReference>